<dbReference type="Gene3D" id="3.40.190.10">
    <property type="entry name" value="Periplasmic binding protein-like II"/>
    <property type="match status" value="2"/>
</dbReference>
<feature type="compositionally biased region" description="Polar residues" evidence="1">
    <location>
        <begin position="274"/>
        <end position="288"/>
    </location>
</feature>
<dbReference type="KEGG" id="slo:Shew_2684"/>
<feature type="compositionally biased region" description="Basic and acidic residues" evidence="1">
    <location>
        <begin position="260"/>
        <end position="270"/>
    </location>
</feature>
<dbReference type="Proteomes" id="UP000001558">
    <property type="component" value="Chromosome"/>
</dbReference>
<keyword evidence="4" id="KW-1185">Reference proteome</keyword>
<keyword evidence="2" id="KW-0732">Signal</keyword>
<feature type="region of interest" description="Disordered" evidence="1">
    <location>
        <begin position="260"/>
        <end position="288"/>
    </location>
</feature>
<dbReference type="eggNOG" id="ENOG5031QMZ">
    <property type="taxonomic scope" value="Bacteria"/>
</dbReference>
<evidence type="ECO:0008006" key="5">
    <source>
        <dbReference type="Google" id="ProtNLM"/>
    </source>
</evidence>
<reference evidence="3 4" key="1">
    <citation type="submission" date="2007-03" db="EMBL/GenBank/DDBJ databases">
        <title>Complete sequence of Shewanella loihica PV-4.</title>
        <authorList>
            <consortium name="US DOE Joint Genome Institute"/>
            <person name="Copeland A."/>
            <person name="Lucas S."/>
            <person name="Lapidus A."/>
            <person name="Barry K."/>
            <person name="Detter J.C."/>
            <person name="Glavina del Rio T."/>
            <person name="Hammon N."/>
            <person name="Israni S."/>
            <person name="Dalin E."/>
            <person name="Tice H."/>
            <person name="Pitluck S."/>
            <person name="Chain P."/>
            <person name="Malfatti S."/>
            <person name="Shin M."/>
            <person name="Vergez L."/>
            <person name="Schmutz J."/>
            <person name="Larimer F."/>
            <person name="Land M."/>
            <person name="Hauser L."/>
            <person name="Kyrpides N."/>
            <person name="Mikhailova N."/>
            <person name="Romine M.F."/>
            <person name="Serres G."/>
            <person name="Fredrickson J."/>
            <person name="Tiedje J."/>
            <person name="Richardson P."/>
        </authorList>
    </citation>
    <scope>NUCLEOTIDE SEQUENCE [LARGE SCALE GENOMIC DNA]</scope>
    <source>
        <strain evidence="4">ATCC BAA-1088 / PV-4</strain>
    </source>
</reference>
<dbReference type="EMBL" id="CP000606">
    <property type="protein sequence ID" value="ABO24550.1"/>
    <property type="molecule type" value="Genomic_DNA"/>
</dbReference>
<evidence type="ECO:0000313" key="4">
    <source>
        <dbReference type="Proteomes" id="UP000001558"/>
    </source>
</evidence>
<sequence length="288" mass="32452" precursor="true">MSLAHTLALTLTLTFALTLSANAASCELTMGYRTSERLPYIHAEPNNQGLYLALYQKAAERIGCTLKVLRAPKKRILREMRLGKVDFYPGFGFTQKRNQYSYFIANGLYERYTGISHKDLAQISSLNELVGTPYVLLISPGGYDLDGIPKGIITRRPPEMDAAQAFELLIARKGDFFSYDETTLRFELAHHPHPELKLHPECCEPMRDMYLGFSRASRYFKASPNPDYDPSQAESIANRRLLLMPGSKAHALADELERMRASGETERIRESFFAPSQATDMTSASHSQ</sequence>
<dbReference type="HOGENOM" id="CLU_1019225_0_0_6"/>
<name>A3QGF2_SHELP</name>
<proteinExistence type="predicted"/>
<dbReference type="AlphaFoldDB" id="A3QGF2"/>
<feature type="signal peptide" evidence="2">
    <location>
        <begin position="1"/>
        <end position="23"/>
    </location>
</feature>
<evidence type="ECO:0000256" key="1">
    <source>
        <dbReference type="SAM" id="MobiDB-lite"/>
    </source>
</evidence>
<feature type="chain" id="PRO_5002658053" description="Solute-binding protein family 3/N-terminal domain-containing protein" evidence="2">
    <location>
        <begin position="24"/>
        <end position="288"/>
    </location>
</feature>
<evidence type="ECO:0000256" key="2">
    <source>
        <dbReference type="SAM" id="SignalP"/>
    </source>
</evidence>
<evidence type="ECO:0000313" key="3">
    <source>
        <dbReference type="EMBL" id="ABO24550.1"/>
    </source>
</evidence>
<protein>
    <recommendedName>
        <fullName evidence="5">Solute-binding protein family 3/N-terminal domain-containing protein</fullName>
    </recommendedName>
</protein>
<gene>
    <name evidence="3" type="ordered locus">Shew_2684</name>
</gene>
<dbReference type="SUPFAM" id="SSF53850">
    <property type="entry name" value="Periplasmic binding protein-like II"/>
    <property type="match status" value="1"/>
</dbReference>
<organism evidence="3 4">
    <name type="scientific">Shewanella loihica (strain ATCC BAA-1088 / PV-4)</name>
    <dbReference type="NCBI Taxonomy" id="323850"/>
    <lineage>
        <taxon>Bacteria</taxon>
        <taxon>Pseudomonadati</taxon>
        <taxon>Pseudomonadota</taxon>
        <taxon>Gammaproteobacteria</taxon>
        <taxon>Alteromonadales</taxon>
        <taxon>Shewanellaceae</taxon>
        <taxon>Shewanella</taxon>
    </lineage>
</organism>
<accession>A3QGF2</accession>